<protein>
    <submittedName>
        <fullName evidence="3">Metallophosphoesterase</fullName>
    </submittedName>
</protein>
<evidence type="ECO:0000313" key="3">
    <source>
        <dbReference type="EMBL" id="CAB1369126.1"/>
    </source>
</evidence>
<dbReference type="Proteomes" id="UP000515733">
    <property type="component" value="Chromosome"/>
</dbReference>
<keyword evidence="1" id="KW-0378">Hydrolase</keyword>
<dbReference type="PANTHER" id="PTHR30337:SF7">
    <property type="entry name" value="PHOSPHOESTERASE"/>
    <property type="match status" value="1"/>
</dbReference>
<dbReference type="AlphaFoldDB" id="A0A6S6YN08"/>
<dbReference type="InterPro" id="IPR041796">
    <property type="entry name" value="Mre11_N"/>
</dbReference>
<evidence type="ECO:0000259" key="2">
    <source>
        <dbReference type="Pfam" id="PF00149"/>
    </source>
</evidence>
<dbReference type="InterPro" id="IPR014576">
    <property type="entry name" value="Pesterase_YhaO"/>
</dbReference>
<dbReference type="SUPFAM" id="SSF56300">
    <property type="entry name" value="Metallo-dependent phosphatases"/>
    <property type="match status" value="1"/>
</dbReference>
<reference evidence="3 4" key="1">
    <citation type="submission" date="2020-03" db="EMBL/GenBank/DDBJ databases">
        <authorList>
            <consortium name="Genoscope - CEA"/>
            <person name="William W."/>
        </authorList>
    </citation>
    <scope>NUCLEOTIDE SEQUENCE [LARGE SCALE GENOMIC DNA]</scope>
    <source>
        <strain evidence="4">DSM 16959</strain>
    </source>
</reference>
<dbReference type="InterPro" id="IPR029052">
    <property type="entry name" value="Metallo-depent_PP-like"/>
</dbReference>
<accession>A0A6S6YN08</accession>
<dbReference type="InterPro" id="IPR004843">
    <property type="entry name" value="Calcineurin-like_PHP"/>
</dbReference>
<feature type="domain" description="Calcineurin-like phosphoesterase" evidence="2">
    <location>
        <begin position="1"/>
        <end position="196"/>
    </location>
</feature>
<sequence>MRFIHCADLHLDSPLRGLEQYEGAPAQEMRGATRRAFENIVDLAIERETDFVLIAGDVFDGDLQDFNAALFFANQLRRLNDAGIRVFIVRGNHDAVSKISKSVPLPANVHVFKANKPETVTIAALGVAIHGQSFATGAVTEDLAAAYPEVIPRILNIGLLHTALAGREGHEPYAPTTTERLVAKGYDYWALGHVHAREIVQKDPWIVFPGNTQGRHSRELGPKGCMVVEADEQGIRSVEFVETDVARWQHLSIDATDLVSLDDFQAAIQSAVRGAVHDAGDRVLALRLFVTGRTSLHGRLVTSPDGSRAEICAWLNEASGGMAWLEKLKLSIAAPLDLAALAEHDDPIGFLIRKLDELAADSTALATLASPTLSELSLKIPAELREHDSAFNPLSPELQAEALATARERLLAAISVEGAQ</sequence>
<dbReference type="EMBL" id="LR778301">
    <property type="protein sequence ID" value="CAB1369126.1"/>
    <property type="molecule type" value="Genomic_DNA"/>
</dbReference>
<dbReference type="Gene3D" id="3.60.21.10">
    <property type="match status" value="1"/>
</dbReference>
<organism evidence="3 4">
    <name type="scientific">Denitratisoma oestradiolicum</name>
    <dbReference type="NCBI Taxonomy" id="311182"/>
    <lineage>
        <taxon>Bacteria</taxon>
        <taxon>Pseudomonadati</taxon>
        <taxon>Pseudomonadota</taxon>
        <taxon>Betaproteobacteria</taxon>
        <taxon>Nitrosomonadales</taxon>
        <taxon>Sterolibacteriaceae</taxon>
        <taxon>Denitratisoma</taxon>
    </lineage>
</organism>
<dbReference type="Pfam" id="PF00149">
    <property type="entry name" value="Metallophos"/>
    <property type="match status" value="1"/>
</dbReference>
<dbReference type="InterPro" id="IPR050535">
    <property type="entry name" value="DNA_Repair-Maintenance_Comp"/>
</dbReference>
<proteinExistence type="predicted"/>
<name>A0A6S6YN08_9PROT</name>
<evidence type="ECO:0000313" key="4">
    <source>
        <dbReference type="Proteomes" id="UP000515733"/>
    </source>
</evidence>
<dbReference type="PANTHER" id="PTHR30337">
    <property type="entry name" value="COMPONENT OF ATP-DEPENDENT DSDNA EXONUCLEASE"/>
    <property type="match status" value="1"/>
</dbReference>
<keyword evidence="4" id="KW-1185">Reference proteome</keyword>
<evidence type="ECO:0000256" key="1">
    <source>
        <dbReference type="ARBA" id="ARBA00022801"/>
    </source>
</evidence>
<dbReference type="RefSeq" id="WP_145769123.1">
    <property type="nucleotide sequence ID" value="NZ_LR778301.1"/>
</dbReference>
<dbReference type="GO" id="GO:0016787">
    <property type="term" value="F:hydrolase activity"/>
    <property type="evidence" value="ECO:0007669"/>
    <property type="project" value="UniProtKB-KW"/>
</dbReference>
<dbReference type="CDD" id="cd00840">
    <property type="entry name" value="MPP_Mre11_N"/>
    <property type="match status" value="1"/>
</dbReference>
<dbReference type="PIRSF" id="PIRSF033091">
    <property type="entry name" value="Pesterase_YhaO"/>
    <property type="match status" value="1"/>
</dbReference>
<gene>
    <name evidence="3" type="ORF">DENOEST_1961</name>
</gene>
<dbReference type="OrthoDB" id="9773856at2"/>
<dbReference type="KEGG" id="doe:DENOEST_1961"/>